<dbReference type="EMBL" id="CP006643">
    <property type="protein sequence ID" value="AGX06360.1"/>
    <property type="molecule type" value="Genomic_DNA"/>
</dbReference>
<dbReference type="Proteomes" id="UP000017805">
    <property type="component" value="Chromosome"/>
</dbReference>
<dbReference type="PATRIC" id="fig|1367477.3.peg.4514"/>
<dbReference type="GO" id="GO:0030313">
    <property type="term" value="C:cell envelope"/>
    <property type="evidence" value="ECO:0007669"/>
    <property type="project" value="UniProtKB-SubCell"/>
</dbReference>
<dbReference type="STRING" id="1367477.N288_22605"/>
<proteinExistence type="predicted"/>
<dbReference type="Gene3D" id="2.70.98.70">
    <property type="match status" value="1"/>
</dbReference>
<evidence type="ECO:0000256" key="1">
    <source>
        <dbReference type="ARBA" id="ARBA00004196"/>
    </source>
</evidence>
<name>U5LFX8_9BACI</name>
<feature type="domain" description="Heparinase II/III-like C-terminal" evidence="2">
    <location>
        <begin position="367"/>
        <end position="524"/>
    </location>
</feature>
<evidence type="ECO:0000259" key="2">
    <source>
        <dbReference type="Pfam" id="PF07940"/>
    </source>
</evidence>
<dbReference type="Gene3D" id="1.50.10.100">
    <property type="entry name" value="Chondroitin AC/alginate lyase"/>
    <property type="match status" value="1"/>
</dbReference>
<dbReference type="GO" id="GO:0016829">
    <property type="term" value="F:lyase activity"/>
    <property type="evidence" value="ECO:0007669"/>
    <property type="project" value="InterPro"/>
</dbReference>
<reference evidence="3 4" key="1">
    <citation type="submission" date="2013-07" db="EMBL/GenBank/DDBJ databases">
        <title>Complete genome sequence of Bacillus infantis NRRL B-14911 that has potential to induce cardiac disease by antigenic mimicry.</title>
        <authorList>
            <person name="Massilamany C."/>
            <person name="Smith T.P.L."/>
            <person name="Loy J.D."/>
            <person name="Barletta R."/>
            <person name="Reddy J."/>
        </authorList>
    </citation>
    <scope>NUCLEOTIDE SEQUENCE [LARGE SCALE GENOMIC DNA]</scope>
    <source>
        <strain evidence="3 4">NRRL B-14911</strain>
    </source>
</reference>
<protein>
    <recommendedName>
        <fullName evidence="2">Heparinase II/III-like C-terminal domain-containing protein</fullName>
    </recommendedName>
</protein>
<dbReference type="KEGG" id="bif:N288_22605"/>
<gene>
    <name evidence="3" type="ORF">N288_22605</name>
</gene>
<dbReference type="InterPro" id="IPR008929">
    <property type="entry name" value="Chondroitin_lyas"/>
</dbReference>
<dbReference type="RefSeq" id="WP_009792866.1">
    <property type="nucleotide sequence ID" value="NC_022524.1"/>
</dbReference>
<organism evidence="3 4">
    <name type="scientific">Bacillus infantis NRRL B-14911</name>
    <dbReference type="NCBI Taxonomy" id="1367477"/>
    <lineage>
        <taxon>Bacteria</taxon>
        <taxon>Bacillati</taxon>
        <taxon>Bacillota</taxon>
        <taxon>Bacilli</taxon>
        <taxon>Bacillales</taxon>
        <taxon>Bacillaceae</taxon>
        <taxon>Bacillus</taxon>
    </lineage>
</organism>
<dbReference type="InterPro" id="IPR012480">
    <property type="entry name" value="Hepar_II_III_C"/>
</dbReference>
<comment type="subcellular location">
    <subcellularLocation>
        <location evidence="1">Cell envelope</location>
    </subcellularLocation>
</comment>
<evidence type="ECO:0000313" key="4">
    <source>
        <dbReference type="Proteomes" id="UP000017805"/>
    </source>
</evidence>
<dbReference type="OrthoDB" id="2532982at2"/>
<dbReference type="SUPFAM" id="SSF48230">
    <property type="entry name" value="Chondroitin AC/alginate lyase"/>
    <property type="match status" value="1"/>
</dbReference>
<sequence>MDIDELLGEIRPHPRVLFNAEEIAAIKVRSSDSSATHIQFTEIWKEVLHLAERYAAETDFTVHYPSCNVTLTISLPLVQLEEVEQPPGYTDFPFWTMYSRAIEERIKVLSFAYAMTGKPLYAEKVKEYLLTLSSFSRWYEFPQRGAEGNLSNAHFTIGMAIGYDSIYSILLKEERESVEKAIVELGLMPLKIDFLNYDSHNIIASKRVAMLIGSLAVLSDDNKEAIAPFLKNAYRYLIRYLDDRLIEPDIEGLLYLNVAARHILMAADCLKRAAGREDLLQHPFFQFLPDIFLYMLGTGDKPGFVNFSDSFYSLDVFYVMSILASSTNHPAASWYIHRYPEKKLDILLDLKRIPAPQSPEEYYGSRLHKVFPGIGWASLRSGWGKDDYFLAFASSPSGKDHNHFDQNNFIFHSAGEWLITNPGYQDYVEGPRREFTLGTIGHNSMLADGQGQIHRGKGMLADWYTSEQFSLIAGEAAGAYDERISEWKRKIFYIDNRYYVLVDKVIKSRPDINLSFLYHTTGNILAGGQQILDGMYINEKCITFLGDRSSVRLYTCYPDELNIGVKKYPGAEEYGTYLEITAAGEEEPYFITLIDPSKSNKTLVCQEDSGKIVLRVEDNESGIIDCLVLGAGEGKREAEMVAGSSIIFKAEDAWASVGQKTNELSALSLVNGTEISINGRLLLSSPTAVCAAIIINEQRVTVELELEGENEIYLALSPAKGLFINGHSAEQRMFTSEMEGIKLSLPKGNHKIEAFLSCRLEN</sequence>
<evidence type="ECO:0000313" key="3">
    <source>
        <dbReference type="EMBL" id="AGX06360.1"/>
    </source>
</evidence>
<dbReference type="Pfam" id="PF07940">
    <property type="entry name" value="Hepar_II_III_C"/>
    <property type="match status" value="1"/>
</dbReference>
<dbReference type="PANTHER" id="PTHR38045:SF1">
    <property type="entry name" value="HEPARINASE II_III-LIKE PROTEIN"/>
    <property type="match status" value="1"/>
</dbReference>
<dbReference type="AlphaFoldDB" id="U5LFX8"/>
<keyword evidence="4" id="KW-1185">Reference proteome</keyword>
<dbReference type="PANTHER" id="PTHR38045">
    <property type="entry name" value="CHROMOSOME 1, WHOLE GENOME SHOTGUN SEQUENCE"/>
    <property type="match status" value="1"/>
</dbReference>
<dbReference type="HOGENOM" id="CLU_365899_0_0_9"/>
<accession>U5LFX8</accession>